<dbReference type="Proteomes" id="UP000076532">
    <property type="component" value="Unassembled WGS sequence"/>
</dbReference>
<evidence type="ECO:0000259" key="6">
    <source>
        <dbReference type="PROSITE" id="PS51891"/>
    </source>
</evidence>
<dbReference type="GO" id="GO:0046872">
    <property type="term" value="F:metal ion binding"/>
    <property type="evidence" value="ECO:0007669"/>
    <property type="project" value="UniProtKB-KW"/>
</dbReference>
<feature type="domain" description="CENP-V/GFA" evidence="6">
    <location>
        <begin position="3"/>
        <end position="132"/>
    </location>
</feature>
<reference evidence="7 8" key="1">
    <citation type="journal article" date="2016" name="Mol. Biol. Evol.">
        <title>Comparative Genomics of Early-Diverging Mushroom-Forming Fungi Provides Insights into the Origins of Lignocellulose Decay Capabilities.</title>
        <authorList>
            <person name="Nagy L.G."/>
            <person name="Riley R."/>
            <person name="Tritt A."/>
            <person name="Adam C."/>
            <person name="Daum C."/>
            <person name="Floudas D."/>
            <person name="Sun H."/>
            <person name="Yadav J.S."/>
            <person name="Pangilinan J."/>
            <person name="Larsson K.H."/>
            <person name="Matsuura K."/>
            <person name="Barry K."/>
            <person name="Labutti K."/>
            <person name="Kuo R."/>
            <person name="Ohm R.A."/>
            <person name="Bhattacharya S.S."/>
            <person name="Shirouzu T."/>
            <person name="Yoshinaga Y."/>
            <person name="Martin F.M."/>
            <person name="Grigoriev I.V."/>
            <person name="Hibbett D.S."/>
        </authorList>
    </citation>
    <scope>NUCLEOTIDE SEQUENCE [LARGE SCALE GENOMIC DNA]</scope>
    <source>
        <strain evidence="7 8">CBS 109695</strain>
    </source>
</reference>
<protein>
    <recommendedName>
        <fullName evidence="6">CENP-V/GFA domain-containing protein</fullName>
    </recommendedName>
</protein>
<feature type="region of interest" description="Disordered" evidence="5">
    <location>
        <begin position="354"/>
        <end position="449"/>
    </location>
</feature>
<name>A0A166L9Q5_9AGAM</name>
<gene>
    <name evidence="7" type="ORF">FIBSPDRAFT_890082</name>
</gene>
<keyword evidence="8" id="KW-1185">Reference proteome</keyword>
<feature type="region of interest" description="Disordered" evidence="5">
    <location>
        <begin position="285"/>
        <end position="319"/>
    </location>
</feature>
<evidence type="ECO:0000256" key="2">
    <source>
        <dbReference type="ARBA" id="ARBA00022723"/>
    </source>
</evidence>
<evidence type="ECO:0000256" key="4">
    <source>
        <dbReference type="ARBA" id="ARBA00023239"/>
    </source>
</evidence>
<dbReference type="PANTHER" id="PTHR33337:SF40">
    <property type="entry name" value="CENP-V_GFA DOMAIN-CONTAINING PROTEIN-RELATED"/>
    <property type="match status" value="1"/>
</dbReference>
<dbReference type="InterPro" id="IPR006913">
    <property type="entry name" value="CENP-V/GFA"/>
</dbReference>
<dbReference type="GO" id="GO:0016846">
    <property type="term" value="F:carbon-sulfur lyase activity"/>
    <property type="evidence" value="ECO:0007669"/>
    <property type="project" value="InterPro"/>
</dbReference>
<comment type="similarity">
    <text evidence="1">Belongs to the Gfa family.</text>
</comment>
<dbReference type="InterPro" id="IPR011057">
    <property type="entry name" value="Mss4-like_sf"/>
</dbReference>
<dbReference type="STRING" id="436010.A0A166L9Q5"/>
<keyword evidence="4" id="KW-0456">Lyase</keyword>
<dbReference type="EMBL" id="KV417537">
    <property type="protein sequence ID" value="KZP22724.1"/>
    <property type="molecule type" value="Genomic_DNA"/>
</dbReference>
<feature type="compositionally biased region" description="Acidic residues" evidence="5">
    <location>
        <begin position="417"/>
        <end position="442"/>
    </location>
</feature>
<evidence type="ECO:0000256" key="5">
    <source>
        <dbReference type="SAM" id="MobiDB-lite"/>
    </source>
</evidence>
<feature type="compositionally biased region" description="Basic and acidic residues" evidence="5">
    <location>
        <begin position="354"/>
        <end position="365"/>
    </location>
</feature>
<feature type="compositionally biased region" description="Low complexity" evidence="5">
    <location>
        <begin position="366"/>
        <end position="380"/>
    </location>
</feature>
<dbReference type="PANTHER" id="PTHR33337">
    <property type="entry name" value="GFA DOMAIN-CONTAINING PROTEIN"/>
    <property type="match status" value="1"/>
</dbReference>
<dbReference type="SUPFAM" id="SSF51316">
    <property type="entry name" value="Mss4-like"/>
    <property type="match status" value="1"/>
</dbReference>
<dbReference type="Pfam" id="PF04828">
    <property type="entry name" value="GFA"/>
    <property type="match status" value="1"/>
</dbReference>
<dbReference type="OrthoDB" id="3173171at2759"/>
<keyword evidence="3" id="KW-0862">Zinc</keyword>
<keyword evidence="2" id="KW-0479">Metal-binding</keyword>
<sequence>MIYRGACYCGIIHYTLDLASPEEARTSLCHCKNCKKFFGSAYGLATKLPKSSFRYTTSSSEPTVYEADNGSGTLMHREFCSVCGSGLLEYGDKAGDNLFVVYGSLEDAAREAMPPKGEFFCKYREGWLPEVEGTDRVPPQAVVSGDIGSEGKHGSDINIGVGLRTDFSVKLKPEVSVEVQKITVSKSRVPLAMLPIANIHLKDLYDSTRDFIVNYSPRLANPFRALPPDDLSDLGSAIGSTGPHSDPCVQITASTPAPTHILREVRGCPSACSCPDCTAPDPPFPVPHSPTHSMRKNSRDHDPNTAHAKSELARNHADVHRLEERCRALEKTLRETKEMLRTRDAEIERMRRERAEEHRIRRNEQQEAAAAAAKLAAQSRRSSRSSDQPDHPPPVPPKHPNGSGYLQNALPIGIVEHDEDEDEDEDEDDSSSEEEPGTDSEEERAHRRGLDTFLTKVDRWSGAQILQALQDLNSEILQFAASATELCTFDKYSRASPARTTQATKETAARLGPSLARVLSSRDHAQDPILVQLALQSCVATCISRALSSFCFGFAAKPNAVLSQIYAQMYDTEVQSTSSRWRALTHRHIQELHPRLEDFAVNDLIETIFRWSSDIFIISGCSNPQKASTTVEGLRGRFGTQVRRISNAVYKLAKITREEIMSTNFEVVAVEQGQGFDRKDMSDMFEDYGTSIGAVLCTTDLGLSCCARRQEGHIDRRLLLKPKVVLESVADVLDPR</sequence>
<evidence type="ECO:0000313" key="8">
    <source>
        <dbReference type="Proteomes" id="UP000076532"/>
    </source>
</evidence>
<evidence type="ECO:0000313" key="7">
    <source>
        <dbReference type="EMBL" id="KZP22724.1"/>
    </source>
</evidence>
<dbReference type="Gene3D" id="3.90.1590.10">
    <property type="entry name" value="glutathione-dependent formaldehyde- activating enzyme (gfa)"/>
    <property type="match status" value="1"/>
</dbReference>
<proteinExistence type="inferred from homology"/>
<organism evidence="7 8">
    <name type="scientific">Athelia psychrophila</name>
    <dbReference type="NCBI Taxonomy" id="1759441"/>
    <lineage>
        <taxon>Eukaryota</taxon>
        <taxon>Fungi</taxon>
        <taxon>Dikarya</taxon>
        <taxon>Basidiomycota</taxon>
        <taxon>Agaricomycotina</taxon>
        <taxon>Agaricomycetes</taxon>
        <taxon>Agaricomycetidae</taxon>
        <taxon>Atheliales</taxon>
        <taxon>Atheliaceae</taxon>
        <taxon>Athelia</taxon>
    </lineage>
</organism>
<evidence type="ECO:0000256" key="3">
    <source>
        <dbReference type="ARBA" id="ARBA00022833"/>
    </source>
</evidence>
<evidence type="ECO:0000256" key="1">
    <source>
        <dbReference type="ARBA" id="ARBA00005495"/>
    </source>
</evidence>
<feature type="compositionally biased region" description="Basic and acidic residues" evidence="5">
    <location>
        <begin position="297"/>
        <end position="319"/>
    </location>
</feature>
<accession>A0A166L9Q5</accession>
<dbReference type="AlphaFoldDB" id="A0A166L9Q5"/>
<dbReference type="PROSITE" id="PS51891">
    <property type="entry name" value="CENP_V_GFA"/>
    <property type="match status" value="1"/>
</dbReference>